<dbReference type="GO" id="GO:0032259">
    <property type="term" value="P:methylation"/>
    <property type="evidence" value="ECO:0007669"/>
    <property type="project" value="UniProtKB-KW"/>
</dbReference>
<evidence type="ECO:0000313" key="2">
    <source>
        <dbReference type="EMBL" id="OXA53673.1"/>
    </source>
</evidence>
<feature type="transmembrane region" description="Helical" evidence="1">
    <location>
        <begin position="217"/>
        <end position="241"/>
    </location>
</feature>
<dbReference type="GO" id="GO:0008168">
    <property type="term" value="F:methyltransferase activity"/>
    <property type="evidence" value="ECO:0007669"/>
    <property type="project" value="UniProtKB-KW"/>
</dbReference>
<keyword evidence="1" id="KW-1133">Transmembrane helix</keyword>
<dbReference type="AlphaFoldDB" id="A0A226E7U5"/>
<gene>
    <name evidence="2" type="ORF">Fcan01_10181</name>
</gene>
<comment type="caution">
    <text evidence="2">The sequence shown here is derived from an EMBL/GenBank/DDBJ whole genome shotgun (WGS) entry which is preliminary data.</text>
</comment>
<dbReference type="EMBL" id="LNIX01000005">
    <property type="protein sequence ID" value="OXA53673.1"/>
    <property type="molecule type" value="Genomic_DNA"/>
</dbReference>
<protein>
    <submittedName>
        <fullName evidence="2">Methyltransferase-like protein 25</fullName>
    </submittedName>
</protein>
<feature type="transmembrane region" description="Helical" evidence="1">
    <location>
        <begin position="6"/>
        <end position="25"/>
    </location>
</feature>
<name>A0A226E7U5_FOLCA</name>
<accession>A0A226E7U5</accession>
<feature type="transmembrane region" description="Helical" evidence="1">
    <location>
        <begin position="145"/>
        <end position="164"/>
    </location>
</feature>
<keyword evidence="3" id="KW-1185">Reference proteome</keyword>
<organism evidence="2 3">
    <name type="scientific">Folsomia candida</name>
    <name type="common">Springtail</name>
    <dbReference type="NCBI Taxonomy" id="158441"/>
    <lineage>
        <taxon>Eukaryota</taxon>
        <taxon>Metazoa</taxon>
        <taxon>Ecdysozoa</taxon>
        <taxon>Arthropoda</taxon>
        <taxon>Hexapoda</taxon>
        <taxon>Collembola</taxon>
        <taxon>Entomobryomorpha</taxon>
        <taxon>Isotomoidea</taxon>
        <taxon>Isotomidae</taxon>
        <taxon>Proisotominae</taxon>
        <taxon>Folsomia</taxon>
    </lineage>
</organism>
<reference evidence="2 3" key="1">
    <citation type="submission" date="2015-12" db="EMBL/GenBank/DDBJ databases">
        <title>The genome of Folsomia candida.</title>
        <authorList>
            <person name="Faddeeva A."/>
            <person name="Derks M.F."/>
            <person name="Anvar Y."/>
            <person name="Smit S."/>
            <person name="Van Straalen N."/>
            <person name="Roelofs D."/>
        </authorList>
    </citation>
    <scope>NUCLEOTIDE SEQUENCE [LARGE SCALE GENOMIC DNA]</scope>
    <source>
        <strain evidence="2 3">VU population</strain>
        <tissue evidence="2">Whole body</tissue>
    </source>
</reference>
<proteinExistence type="predicted"/>
<evidence type="ECO:0000256" key="1">
    <source>
        <dbReference type="SAM" id="Phobius"/>
    </source>
</evidence>
<keyword evidence="2" id="KW-0489">Methyltransferase</keyword>
<dbReference type="Proteomes" id="UP000198287">
    <property type="component" value="Unassembled WGS sequence"/>
</dbReference>
<feature type="transmembrane region" description="Helical" evidence="1">
    <location>
        <begin position="83"/>
        <end position="101"/>
    </location>
</feature>
<keyword evidence="1" id="KW-0472">Membrane</keyword>
<keyword evidence="2" id="KW-0808">Transferase</keyword>
<feature type="transmembrane region" description="Helical" evidence="1">
    <location>
        <begin position="46"/>
        <end position="63"/>
    </location>
</feature>
<evidence type="ECO:0000313" key="3">
    <source>
        <dbReference type="Proteomes" id="UP000198287"/>
    </source>
</evidence>
<sequence length="373" mass="43137">MYSTQFKKLLQITTTLCSFFGVISFSFDINKNKFMYNPSRRKRHQFAFGFMVVELFFVVFRALQLEQRAKFDNSLWEQVPICWAFVFASVCIVAPLGVLFFRQDKIIASLNRIIKYNVKFQAKWMPKYDPEVAPLSRLMDSSLRICIVSLTLVPLACPIFYVGFPEIPIFPNTAVKQVLQNVVPIVAPIILVDPEIVYFLHTVALVVDFPIVFVASYMIFCVILAFGMMAIVYCAPLYPILMELRLRPNLRTRHEAIDEVRQPKNLMREYSCLKLLNMEVMQVMGLLLLYVHGTYDDAHKLVKYGTSLVGIDSRNFRKNGHGSEESSEILEVNKIWGENRAENSVEVQEINETFDIWRRRSIHDETDDGAQIL</sequence>
<keyword evidence="1" id="KW-0812">Transmembrane</keyword>